<accession>A0A918WG33</accession>
<reference evidence="8" key="1">
    <citation type="journal article" date="2014" name="Int. J. Syst. Evol. Microbiol.">
        <title>Complete genome sequence of Corynebacterium casei LMG S-19264T (=DSM 44701T), isolated from a smear-ripened cheese.</title>
        <authorList>
            <consortium name="US DOE Joint Genome Institute (JGI-PGF)"/>
            <person name="Walter F."/>
            <person name="Albersmeier A."/>
            <person name="Kalinowski J."/>
            <person name="Ruckert C."/>
        </authorList>
    </citation>
    <scope>NUCLEOTIDE SEQUENCE</scope>
    <source>
        <strain evidence="8">KCTC 12988</strain>
    </source>
</reference>
<evidence type="ECO:0000256" key="4">
    <source>
        <dbReference type="ARBA" id="ARBA00035171"/>
    </source>
</evidence>
<feature type="region of interest" description="Disordered" evidence="7">
    <location>
        <begin position="121"/>
        <end position="152"/>
    </location>
</feature>
<keyword evidence="9" id="KW-1185">Reference proteome</keyword>
<dbReference type="HAMAP" id="MF_00402">
    <property type="entry name" value="Ribosomal_bL19"/>
    <property type="match status" value="1"/>
</dbReference>
<evidence type="ECO:0000256" key="2">
    <source>
        <dbReference type="ARBA" id="ARBA00022980"/>
    </source>
</evidence>
<dbReference type="FunFam" id="2.30.30.790:FF:000001">
    <property type="entry name" value="50S ribosomal protein L19"/>
    <property type="match status" value="1"/>
</dbReference>
<dbReference type="EMBL" id="BMXI01000004">
    <property type="protein sequence ID" value="GHC48204.1"/>
    <property type="molecule type" value="Genomic_DNA"/>
</dbReference>
<proteinExistence type="inferred from homology"/>
<dbReference type="PIRSF" id="PIRSF002191">
    <property type="entry name" value="Ribosomal_L19"/>
    <property type="match status" value="1"/>
</dbReference>
<comment type="caution">
    <text evidence="8">The sequence shown here is derived from an EMBL/GenBank/DDBJ whole genome shotgun (WGS) entry which is preliminary data.</text>
</comment>
<evidence type="ECO:0000256" key="6">
    <source>
        <dbReference type="RuleBase" id="RU000559"/>
    </source>
</evidence>
<comment type="similarity">
    <text evidence="1 5 6">Belongs to the bacterial ribosomal protein bL19 family.</text>
</comment>
<dbReference type="Pfam" id="PF01245">
    <property type="entry name" value="Ribosomal_L19"/>
    <property type="match status" value="1"/>
</dbReference>
<evidence type="ECO:0000313" key="9">
    <source>
        <dbReference type="Proteomes" id="UP000644507"/>
    </source>
</evidence>
<dbReference type="Gene3D" id="2.30.30.790">
    <property type="match status" value="1"/>
</dbReference>
<sequence>MSTIIDKIDQEQQKDNIPEFGVGDSVKIHCLVKEGEKERTQIFAGLVIARKGGGVNASYTVRKISYGEGVERVFPVHTPRVAKIEVVSRGKVRRAKLHYLRDRVGKRALLVKPADSNAAAKARAAKKEASAAKRATKEEAAPAAEAAAESAE</sequence>
<dbReference type="PANTHER" id="PTHR15680:SF9">
    <property type="entry name" value="LARGE RIBOSOMAL SUBUNIT PROTEIN BL19M"/>
    <property type="match status" value="1"/>
</dbReference>
<feature type="compositionally biased region" description="Basic and acidic residues" evidence="7">
    <location>
        <begin position="125"/>
        <end position="140"/>
    </location>
</feature>
<dbReference type="RefSeq" id="WP_189568437.1">
    <property type="nucleotide sequence ID" value="NZ_BMXI01000004.1"/>
</dbReference>
<dbReference type="Proteomes" id="UP000644507">
    <property type="component" value="Unassembled WGS sequence"/>
</dbReference>
<feature type="compositionally biased region" description="Low complexity" evidence="7">
    <location>
        <begin position="141"/>
        <end position="152"/>
    </location>
</feature>
<evidence type="ECO:0000256" key="3">
    <source>
        <dbReference type="ARBA" id="ARBA00023274"/>
    </source>
</evidence>
<dbReference type="InterPro" id="IPR001857">
    <property type="entry name" value="Ribosomal_bL19"/>
</dbReference>
<dbReference type="InterPro" id="IPR008991">
    <property type="entry name" value="Translation_prot_SH3-like_sf"/>
</dbReference>
<evidence type="ECO:0000313" key="8">
    <source>
        <dbReference type="EMBL" id="GHC48204.1"/>
    </source>
</evidence>
<reference evidence="8" key="2">
    <citation type="submission" date="2020-09" db="EMBL/GenBank/DDBJ databases">
        <authorList>
            <person name="Sun Q."/>
            <person name="Kim S."/>
        </authorList>
    </citation>
    <scope>NUCLEOTIDE SEQUENCE</scope>
    <source>
        <strain evidence="8">KCTC 12988</strain>
    </source>
</reference>
<evidence type="ECO:0000256" key="5">
    <source>
        <dbReference type="HAMAP-Rule" id="MF_00402"/>
    </source>
</evidence>
<organism evidence="8 9">
    <name type="scientific">Roseibacillus persicicus</name>
    <dbReference type="NCBI Taxonomy" id="454148"/>
    <lineage>
        <taxon>Bacteria</taxon>
        <taxon>Pseudomonadati</taxon>
        <taxon>Verrucomicrobiota</taxon>
        <taxon>Verrucomicrobiia</taxon>
        <taxon>Verrucomicrobiales</taxon>
        <taxon>Verrucomicrobiaceae</taxon>
        <taxon>Roseibacillus</taxon>
    </lineage>
</organism>
<dbReference type="PANTHER" id="PTHR15680">
    <property type="entry name" value="RIBOSOMAL PROTEIN L19"/>
    <property type="match status" value="1"/>
</dbReference>
<evidence type="ECO:0000256" key="7">
    <source>
        <dbReference type="SAM" id="MobiDB-lite"/>
    </source>
</evidence>
<name>A0A918WG33_9BACT</name>
<dbReference type="GO" id="GO:0006412">
    <property type="term" value="P:translation"/>
    <property type="evidence" value="ECO:0007669"/>
    <property type="project" value="UniProtKB-UniRule"/>
</dbReference>
<gene>
    <name evidence="5" type="primary">rplS</name>
    <name evidence="8" type="ORF">GCM10007100_12590</name>
</gene>
<protein>
    <recommendedName>
        <fullName evidence="4 5">Large ribosomal subunit protein bL19</fullName>
    </recommendedName>
</protein>
<dbReference type="NCBIfam" id="TIGR01024">
    <property type="entry name" value="rplS_bact"/>
    <property type="match status" value="1"/>
</dbReference>
<dbReference type="GO" id="GO:0022625">
    <property type="term" value="C:cytosolic large ribosomal subunit"/>
    <property type="evidence" value="ECO:0007669"/>
    <property type="project" value="TreeGrafter"/>
</dbReference>
<dbReference type="InterPro" id="IPR038657">
    <property type="entry name" value="Ribosomal_bL19_sf"/>
</dbReference>
<dbReference type="GO" id="GO:0003735">
    <property type="term" value="F:structural constituent of ribosome"/>
    <property type="evidence" value="ECO:0007669"/>
    <property type="project" value="InterPro"/>
</dbReference>
<dbReference type="SUPFAM" id="SSF50104">
    <property type="entry name" value="Translation proteins SH3-like domain"/>
    <property type="match status" value="1"/>
</dbReference>
<dbReference type="PRINTS" id="PR00061">
    <property type="entry name" value="RIBOSOMALL19"/>
</dbReference>
<evidence type="ECO:0000256" key="1">
    <source>
        <dbReference type="ARBA" id="ARBA00005781"/>
    </source>
</evidence>
<keyword evidence="3 5" id="KW-0687">Ribonucleoprotein</keyword>
<keyword evidence="2 5" id="KW-0689">Ribosomal protein</keyword>
<dbReference type="AlphaFoldDB" id="A0A918WG33"/>
<comment type="function">
    <text evidence="5 6">This protein is located at the 30S-50S ribosomal subunit interface and may play a role in the structure and function of the aminoacyl-tRNA binding site.</text>
</comment>